<evidence type="ECO:0000313" key="3">
    <source>
        <dbReference type="Proteomes" id="UP000660265"/>
    </source>
</evidence>
<protein>
    <submittedName>
        <fullName evidence="2">Uncharacterized protein</fullName>
    </submittedName>
</protein>
<reference evidence="3" key="1">
    <citation type="journal article" date="2019" name="Int. J. Syst. Evol. Microbiol.">
        <title>The Global Catalogue of Microorganisms (GCM) 10K type strain sequencing project: providing services to taxonomists for standard genome sequencing and annotation.</title>
        <authorList>
            <consortium name="The Broad Institute Genomics Platform"/>
            <consortium name="The Broad Institute Genome Sequencing Center for Infectious Disease"/>
            <person name="Wu L."/>
            <person name="Ma J."/>
        </authorList>
    </citation>
    <scope>NUCLEOTIDE SEQUENCE [LARGE SCALE GENOMIC DNA]</scope>
    <source>
        <strain evidence="3">CGMCC 4.7275</strain>
    </source>
</reference>
<keyword evidence="3" id="KW-1185">Reference proteome</keyword>
<organism evidence="2 3">
    <name type="scientific">Streptomyces camponoticapitis</name>
    <dbReference type="NCBI Taxonomy" id="1616125"/>
    <lineage>
        <taxon>Bacteria</taxon>
        <taxon>Bacillati</taxon>
        <taxon>Actinomycetota</taxon>
        <taxon>Actinomycetes</taxon>
        <taxon>Kitasatosporales</taxon>
        <taxon>Streptomycetaceae</taxon>
        <taxon>Streptomyces</taxon>
    </lineage>
</organism>
<sequence length="76" mass="7812">MNSELMTMGGGAVITTALLYLGASENERRNRRTEARKDAAADRAALEAQADELVASLLALKVAANTHDTAAAAPGG</sequence>
<evidence type="ECO:0000256" key="1">
    <source>
        <dbReference type="SAM" id="Phobius"/>
    </source>
</evidence>
<accession>A0ABQ2EZT4</accession>
<feature type="transmembrane region" description="Helical" evidence="1">
    <location>
        <begin position="6"/>
        <end position="23"/>
    </location>
</feature>
<keyword evidence="1" id="KW-1133">Transmembrane helix</keyword>
<name>A0ABQ2EZT4_9ACTN</name>
<comment type="caution">
    <text evidence="2">The sequence shown here is derived from an EMBL/GenBank/DDBJ whole genome shotgun (WGS) entry which is preliminary data.</text>
</comment>
<gene>
    <name evidence="2" type="ORF">GCM10011583_72630</name>
</gene>
<dbReference type="RefSeq" id="WP_189111838.1">
    <property type="nucleotide sequence ID" value="NZ_BMMV01000040.1"/>
</dbReference>
<proteinExistence type="predicted"/>
<dbReference type="Proteomes" id="UP000660265">
    <property type="component" value="Unassembled WGS sequence"/>
</dbReference>
<dbReference type="EMBL" id="BMMV01000040">
    <property type="protein sequence ID" value="GGK30216.1"/>
    <property type="molecule type" value="Genomic_DNA"/>
</dbReference>
<keyword evidence="1" id="KW-0472">Membrane</keyword>
<evidence type="ECO:0000313" key="2">
    <source>
        <dbReference type="EMBL" id="GGK30216.1"/>
    </source>
</evidence>
<keyword evidence="1" id="KW-0812">Transmembrane</keyword>